<dbReference type="EMBL" id="MTEJ01000381">
    <property type="protein sequence ID" value="OQX03773.1"/>
    <property type="molecule type" value="Genomic_DNA"/>
</dbReference>
<dbReference type="Pfam" id="PF09926">
    <property type="entry name" value="DUF2158"/>
    <property type="match status" value="1"/>
</dbReference>
<reference evidence="1 2" key="1">
    <citation type="submission" date="2017-01" db="EMBL/GenBank/DDBJ databases">
        <title>Novel large sulfur bacteria in the metagenomes of groundwater-fed chemosynthetic microbial mats in the Lake Huron basin.</title>
        <authorList>
            <person name="Sharrar A.M."/>
            <person name="Flood B.E."/>
            <person name="Bailey J.V."/>
            <person name="Jones D.S."/>
            <person name="Biddanda B."/>
            <person name="Ruberg S.A."/>
            <person name="Marcus D.N."/>
            <person name="Dick G.J."/>
        </authorList>
    </citation>
    <scope>NUCLEOTIDE SEQUENCE [LARGE SCALE GENOMIC DNA]</scope>
    <source>
        <strain evidence="1">A8</strain>
    </source>
</reference>
<gene>
    <name evidence="1" type="ORF">BWK73_38425</name>
</gene>
<protein>
    <recommendedName>
        <fullName evidence="3">DUF2158 domain-containing protein</fullName>
    </recommendedName>
</protein>
<evidence type="ECO:0000313" key="1">
    <source>
        <dbReference type="EMBL" id="OQX03773.1"/>
    </source>
</evidence>
<name>A0A1Y1QEW8_9GAMM</name>
<evidence type="ECO:0000313" key="2">
    <source>
        <dbReference type="Proteomes" id="UP000192491"/>
    </source>
</evidence>
<dbReference type="Proteomes" id="UP000192491">
    <property type="component" value="Unassembled WGS sequence"/>
</dbReference>
<evidence type="ECO:0008006" key="3">
    <source>
        <dbReference type="Google" id="ProtNLM"/>
    </source>
</evidence>
<dbReference type="InterPro" id="IPR019226">
    <property type="entry name" value="DUF2158"/>
</dbReference>
<organism evidence="1 2">
    <name type="scientific">Thiothrix lacustris</name>
    <dbReference type="NCBI Taxonomy" id="525917"/>
    <lineage>
        <taxon>Bacteria</taxon>
        <taxon>Pseudomonadati</taxon>
        <taxon>Pseudomonadota</taxon>
        <taxon>Gammaproteobacteria</taxon>
        <taxon>Thiotrichales</taxon>
        <taxon>Thiotrichaceae</taxon>
        <taxon>Thiothrix</taxon>
    </lineage>
</organism>
<comment type="caution">
    <text evidence="1">The sequence shown here is derived from an EMBL/GenBank/DDBJ whole genome shotgun (WGS) entry which is preliminary data.</text>
</comment>
<sequence length="64" mass="6918">MSFQVGDVVQLNSGGPAMTVTHVGEKKFQHGGVAPIVACTWFEGTKLNKDTFKPEILSKVEKQA</sequence>
<proteinExistence type="predicted"/>
<accession>A0A1Y1QEW8</accession>
<dbReference type="AlphaFoldDB" id="A0A1Y1QEW8"/>